<reference evidence="2 3" key="1">
    <citation type="submission" date="2020-03" db="EMBL/GenBank/DDBJ databases">
        <title>WGS of actinomycetes isolated from Thailand.</title>
        <authorList>
            <person name="Thawai C."/>
        </authorList>
    </citation>
    <scope>NUCLEOTIDE SEQUENCE [LARGE SCALE GENOMIC DNA]</scope>
    <source>
        <strain evidence="2 3">NBRC 13905</strain>
    </source>
</reference>
<sequence>MRGQGLLQRAEGVGVPDSQGFLAAAKDVVDRVVTTQTGAVRAAARLIAAALADDGVVQAFGTGHSESLATEFAGRAGGLVPTNKVAIRDLVLYGDAPADTLDDPLLERDPGIAHRLYALAAPHPQDVFVIASNSGINGCVVEMARLVKEHGHPLIAVTSLQHTARATPRHPSGRRLSDVADVVLDNGAPFGDALLPLPSGGSVCAVSTITAALLAQMVTAETVRLLIEDGITPPVYLSANVPGGDEHNKALEARYAGRIRRGS</sequence>
<dbReference type="InterPro" id="IPR001347">
    <property type="entry name" value="SIS_dom"/>
</dbReference>
<gene>
    <name evidence="2" type="ORF">HCJ95_22160</name>
</gene>
<keyword evidence="3" id="KW-1185">Reference proteome</keyword>
<proteinExistence type="predicted"/>
<dbReference type="CDD" id="cd05013">
    <property type="entry name" value="SIS_RpiR"/>
    <property type="match status" value="1"/>
</dbReference>
<dbReference type="InterPro" id="IPR035472">
    <property type="entry name" value="RpiR-like_SIS"/>
</dbReference>
<dbReference type="SUPFAM" id="SSF53697">
    <property type="entry name" value="SIS domain"/>
    <property type="match status" value="1"/>
</dbReference>
<accession>A0ABX0Z0U0</accession>
<evidence type="ECO:0000313" key="3">
    <source>
        <dbReference type="Proteomes" id="UP000635996"/>
    </source>
</evidence>
<feature type="domain" description="SIS" evidence="1">
    <location>
        <begin position="47"/>
        <end position="228"/>
    </location>
</feature>
<dbReference type="InterPro" id="IPR050099">
    <property type="entry name" value="SIS_GmhA/DiaA_subfam"/>
</dbReference>
<name>A0ABX0Z0U0_STRTL</name>
<evidence type="ECO:0000259" key="1">
    <source>
        <dbReference type="PROSITE" id="PS51464"/>
    </source>
</evidence>
<dbReference type="RefSeq" id="WP_168132249.1">
    <property type="nucleotide sequence ID" value="NZ_BMVZ01000016.1"/>
</dbReference>
<dbReference type="Gene3D" id="3.40.50.10490">
    <property type="entry name" value="Glucose-6-phosphate isomerase like protein, domain 1"/>
    <property type="match status" value="1"/>
</dbReference>
<dbReference type="Pfam" id="PF13580">
    <property type="entry name" value="SIS_2"/>
    <property type="match status" value="1"/>
</dbReference>
<evidence type="ECO:0000313" key="2">
    <source>
        <dbReference type="EMBL" id="NJP16905.1"/>
    </source>
</evidence>
<dbReference type="PROSITE" id="PS51464">
    <property type="entry name" value="SIS"/>
    <property type="match status" value="1"/>
</dbReference>
<dbReference type="PANTHER" id="PTHR30390">
    <property type="entry name" value="SEDOHEPTULOSE 7-PHOSPHATE ISOMERASE / DNAA INITIATOR-ASSOCIATING FACTOR FOR REPLICATION INITIATION"/>
    <property type="match status" value="1"/>
</dbReference>
<dbReference type="NCBIfam" id="NF002805">
    <property type="entry name" value="PRK02947.1"/>
    <property type="match status" value="1"/>
</dbReference>
<dbReference type="Proteomes" id="UP000635996">
    <property type="component" value="Unassembled WGS sequence"/>
</dbReference>
<dbReference type="InterPro" id="IPR046348">
    <property type="entry name" value="SIS_dom_sf"/>
</dbReference>
<dbReference type="EMBL" id="JAATEL010000029">
    <property type="protein sequence ID" value="NJP16905.1"/>
    <property type="molecule type" value="Genomic_DNA"/>
</dbReference>
<comment type="caution">
    <text evidence="2">The sequence shown here is derived from an EMBL/GenBank/DDBJ whole genome shotgun (WGS) entry which is preliminary data.</text>
</comment>
<protein>
    <submittedName>
        <fullName evidence="2">SIS domain-containing protein</fullName>
    </submittedName>
</protein>
<organism evidence="2 3">
    <name type="scientific">Streptomyces thermoviolaceus subsp. thermoviolaceus</name>
    <dbReference type="NCBI Taxonomy" id="66860"/>
    <lineage>
        <taxon>Bacteria</taxon>
        <taxon>Bacillati</taxon>
        <taxon>Actinomycetota</taxon>
        <taxon>Actinomycetes</taxon>
        <taxon>Kitasatosporales</taxon>
        <taxon>Streptomycetaceae</taxon>
        <taxon>Streptomyces</taxon>
    </lineage>
</organism>
<dbReference type="PANTHER" id="PTHR30390:SF7">
    <property type="entry name" value="PHOSPHOHEPTOSE ISOMERASE"/>
    <property type="match status" value="1"/>
</dbReference>